<accession>A0A5A7U7R2</accession>
<dbReference type="EMBL" id="SSTE01012141">
    <property type="protein sequence ID" value="KAA0049645.1"/>
    <property type="molecule type" value="Genomic_DNA"/>
</dbReference>
<dbReference type="Proteomes" id="UP000321393">
    <property type="component" value="Unassembled WGS sequence"/>
</dbReference>
<organism evidence="2 4">
    <name type="scientific">Cucumis melo var. makuwa</name>
    <name type="common">Oriental melon</name>
    <dbReference type="NCBI Taxonomy" id="1194695"/>
    <lineage>
        <taxon>Eukaryota</taxon>
        <taxon>Viridiplantae</taxon>
        <taxon>Streptophyta</taxon>
        <taxon>Embryophyta</taxon>
        <taxon>Tracheophyta</taxon>
        <taxon>Spermatophyta</taxon>
        <taxon>Magnoliopsida</taxon>
        <taxon>eudicotyledons</taxon>
        <taxon>Gunneridae</taxon>
        <taxon>Pentapetalae</taxon>
        <taxon>rosids</taxon>
        <taxon>fabids</taxon>
        <taxon>Cucurbitales</taxon>
        <taxon>Cucurbitaceae</taxon>
        <taxon>Benincaseae</taxon>
        <taxon>Cucumis</taxon>
    </lineage>
</organism>
<comment type="caution">
    <text evidence="2">The sequence shown here is derived from an EMBL/GenBank/DDBJ whole genome shotgun (WGS) entry which is preliminary data.</text>
</comment>
<name>A0A5A7U7R2_CUCMM</name>
<keyword evidence="2" id="KW-0695">RNA-directed DNA polymerase</keyword>
<dbReference type="InterPro" id="IPR043128">
    <property type="entry name" value="Rev_trsase/Diguanyl_cyclase"/>
</dbReference>
<dbReference type="STRING" id="1194695.A0A5A7U7R2"/>
<sequence>MDDFDVVLGMEFLLEHQVIPMPSGKCLTRVPSKRNTIRGNPAWGVGKTRETVPKVTLCVPDKCHGVMPNSWPKSLSMRRRIDHGIKSPPEAKVLAKDAYRMTPPELAVLQKQSKKLLGTEVSRPVQAPWGALVLSLKKKDRSLLQCVDCLIPNKLIASRKYPFPILPNLFGRSCGVKYFPMSDIRQRNYRVRATKVEGLETTCITGLRAYEFPMVPSSLTDDKEGNYCSVQRQINVLDHVVEFHQIEVKKRKIVLTCDGKIPKSVTALRSCPRLANSNWQFVKGFLKGRTSSLTELLKEEDIQWGRTLKCQAAFNCLEQAIIERPSLGVADATKPPKVEVEQFNCMLGEYLHHCVDGRQKNWVQLLNVAQFGYSAQTYSLIRRSQFETKGSEHSVLPLVTDSPHVGNSPQVHRVENEWE</sequence>
<dbReference type="EMBL" id="SSTD01012164">
    <property type="protein sequence ID" value="TYK08904.1"/>
    <property type="molecule type" value="Genomic_DNA"/>
</dbReference>
<evidence type="ECO:0000313" key="5">
    <source>
        <dbReference type="Proteomes" id="UP000321947"/>
    </source>
</evidence>
<dbReference type="InterPro" id="IPR043502">
    <property type="entry name" value="DNA/RNA_pol_sf"/>
</dbReference>
<dbReference type="PANTHER" id="PTHR24559:SF436">
    <property type="entry name" value="RNA-DIRECTED DNA POLYMERASE HOMOLOG"/>
    <property type="match status" value="1"/>
</dbReference>
<dbReference type="SUPFAM" id="SSF56672">
    <property type="entry name" value="DNA/RNA polymerases"/>
    <property type="match status" value="1"/>
</dbReference>
<dbReference type="AlphaFoldDB" id="A0A5A7U7R2"/>
<dbReference type="Proteomes" id="UP000321947">
    <property type="component" value="Unassembled WGS sequence"/>
</dbReference>
<keyword evidence="2" id="KW-0808">Transferase</keyword>
<dbReference type="OrthoDB" id="1928766at2759"/>
<dbReference type="Gene3D" id="3.30.70.270">
    <property type="match status" value="2"/>
</dbReference>
<dbReference type="Gene3D" id="3.10.10.10">
    <property type="entry name" value="HIV Type 1 Reverse Transcriptase, subunit A, domain 1"/>
    <property type="match status" value="1"/>
</dbReference>
<keyword evidence="2" id="KW-0548">Nucleotidyltransferase</keyword>
<evidence type="ECO:0000313" key="2">
    <source>
        <dbReference type="EMBL" id="KAA0049645.1"/>
    </source>
</evidence>
<dbReference type="GO" id="GO:0003964">
    <property type="term" value="F:RNA-directed DNA polymerase activity"/>
    <property type="evidence" value="ECO:0007669"/>
    <property type="project" value="UniProtKB-KW"/>
</dbReference>
<proteinExistence type="predicted"/>
<protein>
    <submittedName>
        <fullName evidence="2">Reverse transcriptase</fullName>
    </submittedName>
</protein>
<dbReference type="PANTHER" id="PTHR24559">
    <property type="entry name" value="TRANSPOSON TY3-I GAG-POL POLYPROTEIN"/>
    <property type="match status" value="1"/>
</dbReference>
<dbReference type="InterPro" id="IPR053134">
    <property type="entry name" value="RNA-dir_DNA_polymerase"/>
</dbReference>
<gene>
    <name evidence="3" type="ORF">E5676_scaffold383G00120</name>
    <name evidence="2" type="ORF">E6C27_scaffold163G001120</name>
</gene>
<evidence type="ECO:0000313" key="3">
    <source>
        <dbReference type="EMBL" id="TYK08904.1"/>
    </source>
</evidence>
<evidence type="ECO:0000256" key="1">
    <source>
        <dbReference type="SAM" id="MobiDB-lite"/>
    </source>
</evidence>
<reference evidence="4 5" key="1">
    <citation type="submission" date="2019-08" db="EMBL/GenBank/DDBJ databases">
        <title>Draft genome sequences of two oriental melons (Cucumis melo L. var makuwa).</title>
        <authorList>
            <person name="Kwon S.-Y."/>
        </authorList>
    </citation>
    <scope>NUCLEOTIDE SEQUENCE [LARGE SCALE GENOMIC DNA]</scope>
    <source>
        <strain evidence="5">cv. Chang Bougi</strain>
        <strain evidence="4">cv. SW 3</strain>
        <tissue evidence="2">Leaf</tissue>
    </source>
</reference>
<feature type="region of interest" description="Disordered" evidence="1">
    <location>
        <begin position="397"/>
        <end position="419"/>
    </location>
</feature>
<evidence type="ECO:0000313" key="4">
    <source>
        <dbReference type="Proteomes" id="UP000321393"/>
    </source>
</evidence>